<keyword evidence="8" id="KW-0238">DNA-binding</keyword>
<evidence type="ECO:0000256" key="10">
    <source>
        <dbReference type="ARBA" id="ARBA00023242"/>
    </source>
</evidence>
<dbReference type="SUPFAM" id="SSF57667">
    <property type="entry name" value="beta-beta-alpha zinc fingers"/>
    <property type="match status" value="3"/>
</dbReference>
<feature type="domain" description="C2H2-type" evidence="13">
    <location>
        <begin position="231"/>
        <end position="258"/>
    </location>
</feature>
<evidence type="ECO:0000256" key="9">
    <source>
        <dbReference type="ARBA" id="ARBA00023163"/>
    </source>
</evidence>
<accession>A0A8C6PDG9</accession>
<dbReference type="SMART" id="SM00355">
    <property type="entry name" value="ZnF_C2H2"/>
    <property type="match status" value="5"/>
</dbReference>
<dbReference type="PROSITE" id="PS50157">
    <property type="entry name" value="ZINC_FINGER_C2H2_2"/>
    <property type="match status" value="5"/>
</dbReference>
<dbReference type="Gene3D" id="3.30.160.60">
    <property type="entry name" value="Classic Zinc Finger"/>
    <property type="match status" value="5"/>
</dbReference>
<feature type="compositionally biased region" description="Basic and acidic residues" evidence="12">
    <location>
        <begin position="69"/>
        <end position="81"/>
    </location>
</feature>
<feature type="domain" description="C2H2-type" evidence="13">
    <location>
        <begin position="203"/>
        <end position="230"/>
    </location>
</feature>
<evidence type="ECO:0000256" key="5">
    <source>
        <dbReference type="ARBA" id="ARBA00022771"/>
    </source>
</evidence>
<protein>
    <recommendedName>
        <fullName evidence="13">C2H2-type domain-containing protein</fullName>
    </recommendedName>
</protein>
<dbReference type="FunFam" id="3.30.160.60:FF:001450">
    <property type="entry name" value="zinc finger protein 774"/>
    <property type="match status" value="1"/>
</dbReference>
<reference evidence="14" key="2">
    <citation type="submission" date="2025-08" db="UniProtKB">
        <authorList>
            <consortium name="Ensembl"/>
        </authorList>
    </citation>
    <scope>IDENTIFICATION</scope>
</reference>
<comment type="subcellular location">
    <subcellularLocation>
        <location evidence="1">Nucleus</location>
    </subcellularLocation>
</comment>
<keyword evidence="7" id="KW-0805">Transcription regulation</keyword>
<feature type="domain" description="C2H2-type" evidence="13">
    <location>
        <begin position="259"/>
        <end position="286"/>
    </location>
</feature>
<dbReference type="GO" id="GO:0003700">
    <property type="term" value="F:DNA-binding transcription factor activity"/>
    <property type="evidence" value="ECO:0007669"/>
    <property type="project" value="TreeGrafter"/>
</dbReference>
<evidence type="ECO:0000313" key="14">
    <source>
        <dbReference type="Ensembl" id="ENSNFUP00015042293.1"/>
    </source>
</evidence>
<comment type="similarity">
    <text evidence="2">Belongs to the krueppel C2H2-type zinc-finger protein family.</text>
</comment>
<feature type="region of interest" description="Disordered" evidence="12">
    <location>
        <begin position="62"/>
        <end position="81"/>
    </location>
</feature>
<dbReference type="GO" id="GO:0008270">
    <property type="term" value="F:zinc ion binding"/>
    <property type="evidence" value="ECO:0007669"/>
    <property type="project" value="UniProtKB-KW"/>
</dbReference>
<dbReference type="PROSITE" id="PS00028">
    <property type="entry name" value="ZINC_FINGER_C2H2_1"/>
    <property type="match status" value="5"/>
</dbReference>
<evidence type="ECO:0000256" key="4">
    <source>
        <dbReference type="ARBA" id="ARBA00022737"/>
    </source>
</evidence>
<keyword evidence="9" id="KW-0804">Transcription</keyword>
<dbReference type="GO" id="GO:0000978">
    <property type="term" value="F:RNA polymerase II cis-regulatory region sequence-specific DNA binding"/>
    <property type="evidence" value="ECO:0007669"/>
    <property type="project" value="TreeGrafter"/>
</dbReference>
<feature type="domain" description="C2H2-type" evidence="13">
    <location>
        <begin position="175"/>
        <end position="202"/>
    </location>
</feature>
<dbReference type="FunFam" id="3.30.160.60:FF:000624">
    <property type="entry name" value="zinc finger protein 697"/>
    <property type="match status" value="1"/>
</dbReference>
<keyword evidence="6" id="KW-0862">Zinc</keyword>
<reference evidence="14" key="1">
    <citation type="submission" date="2014-08" db="EMBL/GenBank/DDBJ databases">
        <authorList>
            <person name="Senf B."/>
            <person name="Petzold A."/>
            <person name="Downie B.R."/>
            <person name="Koch P."/>
            <person name="Platzer M."/>
        </authorList>
    </citation>
    <scope>NUCLEOTIDE SEQUENCE [LARGE SCALE GENOMIC DNA]</scope>
    <source>
        <strain evidence="14">GRZ</strain>
    </source>
</reference>
<dbReference type="FunFam" id="3.30.160.60:FF:000508">
    <property type="entry name" value="Myeloid zinc finger 1"/>
    <property type="match status" value="1"/>
</dbReference>
<evidence type="ECO:0000313" key="15">
    <source>
        <dbReference type="Proteomes" id="UP000694548"/>
    </source>
</evidence>
<dbReference type="InterPro" id="IPR050589">
    <property type="entry name" value="Ikaros_C2H2-ZF"/>
</dbReference>
<dbReference type="GO" id="GO:0005634">
    <property type="term" value="C:nucleus"/>
    <property type="evidence" value="ECO:0007669"/>
    <property type="project" value="UniProtKB-SubCell"/>
</dbReference>
<feature type="domain" description="C2H2-type" evidence="13">
    <location>
        <begin position="287"/>
        <end position="314"/>
    </location>
</feature>
<dbReference type="GeneTree" id="ENSGT01150000286953"/>
<reference evidence="14" key="3">
    <citation type="submission" date="2025-09" db="UniProtKB">
        <authorList>
            <consortium name="Ensembl"/>
        </authorList>
    </citation>
    <scope>IDENTIFICATION</scope>
</reference>
<dbReference type="AlphaFoldDB" id="A0A8C6PDG9"/>
<keyword evidence="15" id="KW-1185">Reference proteome</keyword>
<keyword evidence="4" id="KW-0677">Repeat</keyword>
<evidence type="ECO:0000259" key="13">
    <source>
        <dbReference type="PROSITE" id="PS50157"/>
    </source>
</evidence>
<dbReference type="Ensembl" id="ENSNFUT00015044154.1">
    <property type="protein sequence ID" value="ENSNFUP00015042293.1"/>
    <property type="gene ID" value="ENSNFUG00015020270.1"/>
</dbReference>
<dbReference type="InterPro" id="IPR036236">
    <property type="entry name" value="Znf_C2H2_sf"/>
</dbReference>
<dbReference type="GO" id="GO:0006357">
    <property type="term" value="P:regulation of transcription by RNA polymerase II"/>
    <property type="evidence" value="ECO:0007669"/>
    <property type="project" value="TreeGrafter"/>
</dbReference>
<evidence type="ECO:0000256" key="3">
    <source>
        <dbReference type="ARBA" id="ARBA00022723"/>
    </source>
</evidence>
<name>A0A8C6PDG9_NOTFU</name>
<dbReference type="FunFam" id="3.30.160.60:FF:000512">
    <property type="entry name" value="zinc finger protein 197 isoform X1"/>
    <property type="match status" value="1"/>
</dbReference>
<evidence type="ECO:0000256" key="11">
    <source>
        <dbReference type="PROSITE-ProRule" id="PRU00042"/>
    </source>
</evidence>
<evidence type="ECO:0000256" key="1">
    <source>
        <dbReference type="ARBA" id="ARBA00004123"/>
    </source>
</evidence>
<evidence type="ECO:0000256" key="7">
    <source>
        <dbReference type="ARBA" id="ARBA00023015"/>
    </source>
</evidence>
<evidence type="ECO:0000256" key="6">
    <source>
        <dbReference type="ARBA" id="ARBA00022833"/>
    </source>
</evidence>
<keyword evidence="10" id="KW-0539">Nucleus</keyword>
<keyword evidence="5 11" id="KW-0863">Zinc-finger</keyword>
<dbReference type="PANTHER" id="PTHR24404">
    <property type="entry name" value="ZINC FINGER PROTEIN"/>
    <property type="match status" value="1"/>
</dbReference>
<dbReference type="InterPro" id="IPR013087">
    <property type="entry name" value="Znf_C2H2_type"/>
</dbReference>
<dbReference type="Pfam" id="PF00096">
    <property type="entry name" value="zf-C2H2"/>
    <property type="match status" value="5"/>
</dbReference>
<evidence type="ECO:0000256" key="2">
    <source>
        <dbReference type="ARBA" id="ARBA00006991"/>
    </source>
</evidence>
<dbReference type="Proteomes" id="UP000694548">
    <property type="component" value="Chromosome sgr09"/>
</dbReference>
<sequence length="329" mass="37498">SFFLFLPDKLTQSFSSAALPWSGHQKHFYLFFVLPDPQNESCCNGEEIPLNQEEPDLLQMKEDQEEWDPSQRKESEPEPPWIKEELCSSEDEEQLVLKQETDTFTMTCDEGELSEPEPNSQQLLSHISAVTQTLNQNLEPESDGDAELNPEQTHHRETRTGSGTEPRIHTGEKPHVCKVCGKGFRQKDYLKRHTRTHTGERPHVCTLCGKSFRESCYLTVHMRSHTGEKPYVCKLCGKSFRHSGTLSEHMKNHSGVKLFSCETCGKSFINNSNLSIHMKTHTDLKPHSCDTCGKSFRRSHHLVNHRRTHTDLKLYSCVTCGKSGAGDQL</sequence>
<evidence type="ECO:0000256" key="12">
    <source>
        <dbReference type="SAM" id="MobiDB-lite"/>
    </source>
</evidence>
<evidence type="ECO:0000256" key="8">
    <source>
        <dbReference type="ARBA" id="ARBA00023125"/>
    </source>
</evidence>
<dbReference type="PANTHER" id="PTHR24404:SF114">
    <property type="entry name" value="KLUMPFUSS, ISOFORM B-RELATED"/>
    <property type="match status" value="1"/>
</dbReference>
<feature type="region of interest" description="Disordered" evidence="12">
    <location>
        <begin position="138"/>
        <end position="171"/>
    </location>
</feature>
<dbReference type="FunFam" id="3.30.160.60:FF:000446">
    <property type="entry name" value="Zinc finger protein"/>
    <property type="match status" value="1"/>
</dbReference>
<dbReference type="GO" id="GO:0042802">
    <property type="term" value="F:identical protein binding"/>
    <property type="evidence" value="ECO:0007669"/>
    <property type="project" value="UniProtKB-ARBA"/>
</dbReference>
<keyword evidence="3" id="KW-0479">Metal-binding</keyword>
<organism evidence="14 15">
    <name type="scientific">Nothobranchius furzeri</name>
    <name type="common">Turquoise killifish</name>
    <dbReference type="NCBI Taxonomy" id="105023"/>
    <lineage>
        <taxon>Eukaryota</taxon>
        <taxon>Metazoa</taxon>
        <taxon>Chordata</taxon>
        <taxon>Craniata</taxon>
        <taxon>Vertebrata</taxon>
        <taxon>Euteleostomi</taxon>
        <taxon>Actinopterygii</taxon>
        <taxon>Neopterygii</taxon>
        <taxon>Teleostei</taxon>
        <taxon>Neoteleostei</taxon>
        <taxon>Acanthomorphata</taxon>
        <taxon>Ovalentaria</taxon>
        <taxon>Atherinomorphae</taxon>
        <taxon>Cyprinodontiformes</taxon>
        <taxon>Nothobranchiidae</taxon>
        <taxon>Nothobranchius</taxon>
    </lineage>
</organism>
<proteinExistence type="inferred from homology"/>